<feature type="domain" description="TrmE-type G" evidence="9">
    <location>
        <begin position="215"/>
        <end position="356"/>
    </location>
</feature>
<dbReference type="InterPro" id="IPR006073">
    <property type="entry name" value="GTP-bd"/>
</dbReference>
<feature type="binding site" evidence="8">
    <location>
        <position position="250"/>
    </location>
    <ligand>
        <name>Mg(2+)</name>
        <dbReference type="ChEBI" id="CHEBI:18420"/>
    </ligand>
</feature>
<evidence type="ECO:0000256" key="3">
    <source>
        <dbReference type="ARBA" id="ARBA00022741"/>
    </source>
</evidence>
<evidence type="ECO:0000256" key="7">
    <source>
        <dbReference type="ARBA" id="ARBA00023134"/>
    </source>
</evidence>
<dbReference type="EMBL" id="QURN01000004">
    <property type="protein sequence ID" value="RFC68479.1"/>
    <property type="molecule type" value="Genomic_DNA"/>
</dbReference>
<comment type="caution">
    <text evidence="8">Lacks conserved residue(s) required for the propagation of feature annotation.</text>
</comment>
<evidence type="ECO:0000313" key="10">
    <source>
        <dbReference type="EMBL" id="RFC68479.1"/>
    </source>
</evidence>
<keyword evidence="6 8" id="KW-0630">Potassium</keyword>
<dbReference type="PANTHER" id="PTHR42714:SF2">
    <property type="entry name" value="TRNA MODIFICATION GTPASE GTPBP3, MITOCHONDRIAL"/>
    <property type="match status" value="1"/>
</dbReference>
<feature type="binding site" evidence="8">
    <location>
        <begin position="244"/>
        <end position="250"/>
    </location>
    <ligand>
        <name>GTP</name>
        <dbReference type="ChEBI" id="CHEBI:37565"/>
    </ligand>
</feature>
<feature type="binding site" evidence="8">
    <location>
        <begin position="225"/>
        <end position="230"/>
    </location>
    <ligand>
        <name>GTP</name>
        <dbReference type="ChEBI" id="CHEBI:37565"/>
    </ligand>
</feature>
<dbReference type="InterPro" id="IPR027266">
    <property type="entry name" value="TrmE/GcvT-like"/>
</dbReference>
<protein>
    <recommendedName>
        <fullName evidence="8">tRNA modification GTPase MnmE</fullName>
        <ecNumber evidence="8">3.6.-.-</ecNumber>
    </recommendedName>
</protein>
<name>A0A371XGX0_9HYPH</name>
<comment type="cofactor">
    <cofactor evidence="8">
        <name>K(+)</name>
        <dbReference type="ChEBI" id="CHEBI:29103"/>
    </cofactor>
    <text evidence="8">Binds 1 potassium ion per subunit.</text>
</comment>
<dbReference type="Pfam" id="PF12631">
    <property type="entry name" value="MnmE_helical"/>
    <property type="match status" value="1"/>
</dbReference>
<sequence length="432" mass="45945">MTDTIFALSSGPLPAGIAVVRISGPQVRDVLVELVGKLPKPRVMTFCDMKGKDSAIIDRGLAVYFPGPATFTGDDVAELNLHGSRAVVARILEELASIPGLRSAEQGEFTKRAFLNGKIDLTEAEGLADLIDAETEAQRRFAMVSSVGGQRTLYEGWRTRLICARAMLEAELDFSDQEDVPGSVSDTIKCDLEQLAADVGKHIAGFKRGEILRSGFDVVIVGPPNAGKSSLLNALAQREVAIVSDEAGTTRDLIEVSLDLGGIRVRLTDTAGLRDATGKVEAIGIERAKARAEQADLVIQLHDLTLADVGGAMSGALLVGSKSDLAGSVKFDGMRISTRSGEGIASLLDEIESRARGAVGDVSDILPARSRHMEYLTRAHVLLRDAIGGFGGQVELQAEALRLAADQIGRITGQVDVEDILDVIFSRFCIGK</sequence>
<organism evidence="10 11">
    <name type="scientific">Mesorhizobium denitrificans</name>
    <dbReference type="NCBI Taxonomy" id="2294114"/>
    <lineage>
        <taxon>Bacteria</taxon>
        <taxon>Pseudomonadati</taxon>
        <taxon>Pseudomonadota</taxon>
        <taxon>Alphaproteobacteria</taxon>
        <taxon>Hyphomicrobiales</taxon>
        <taxon>Phyllobacteriaceae</taxon>
        <taxon>Mesorhizobium</taxon>
    </lineage>
</organism>
<gene>
    <name evidence="8 10" type="primary">mnmE</name>
    <name evidence="8" type="synonym">trmE</name>
    <name evidence="10" type="ORF">DY251_05775</name>
</gene>
<dbReference type="SUPFAM" id="SSF116878">
    <property type="entry name" value="TrmE connector domain"/>
    <property type="match status" value="1"/>
</dbReference>
<dbReference type="NCBIfam" id="NF003661">
    <property type="entry name" value="PRK05291.1-3"/>
    <property type="match status" value="1"/>
</dbReference>
<dbReference type="InterPro" id="IPR004520">
    <property type="entry name" value="GTPase_MnmE"/>
</dbReference>
<dbReference type="GO" id="GO:0005525">
    <property type="term" value="F:GTP binding"/>
    <property type="evidence" value="ECO:0007669"/>
    <property type="project" value="UniProtKB-UniRule"/>
</dbReference>
<keyword evidence="2 8" id="KW-0819">tRNA processing</keyword>
<keyword evidence="11" id="KW-1185">Reference proteome</keyword>
<dbReference type="InterPro" id="IPR031168">
    <property type="entry name" value="G_TrmE"/>
</dbReference>
<accession>A0A371XGX0</accession>
<feature type="binding site" evidence="8">
    <location>
        <position position="432"/>
    </location>
    <ligand>
        <name>(6S)-5-formyl-5,6,7,8-tetrahydrofolate</name>
        <dbReference type="ChEBI" id="CHEBI:57457"/>
    </ligand>
</feature>
<dbReference type="AlphaFoldDB" id="A0A371XGX0"/>
<reference evidence="11" key="1">
    <citation type="submission" date="2018-08" db="EMBL/GenBank/DDBJ databases">
        <authorList>
            <person name="Im W.T."/>
        </authorList>
    </citation>
    <scope>NUCLEOTIDE SEQUENCE [LARGE SCALE GENOMIC DNA]</scope>
    <source>
        <strain evidence="11">LA-28</strain>
    </source>
</reference>
<dbReference type="InterPro" id="IPR018948">
    <property type="entry name" value="GTP-bd_TrmE_N"/>
</dbReference>
<evidence type="ECO:0000256" key="5">
    <source>
        <dbReference type="ARBA" id="ARBA00022842"/>
    </source>
</evidence>
<dbReference type="HAMAP" id="MF_00379">
    <property type="entry name" value="GTPase_MnmE"/>
    <property type="match status" value="1"/>
</dbReference>
<dbReference type="GO" id="GO:0003924">
    <property type="term" value="F:GTPase activity"/>
    <property type="evidence" value="ECO:0007669"/>
    <property type="project" value="UniProtKB-UniRule"/>
</dbReference>
<dbReference type="Gene3D" id="3.40.50.300">
    <property type="entry name" value="P-loop containing nucleotide triphosphate hydrolases"/>
    <property type="match status" value="1"/>
</dbReference>
<dbReference type="GO" id="GO:0005737">
    <property type="term" value="C:cytoplasm"/>
    <property type="evidence" value="ECO:0007669"/>
    <property type="project" value="UniProtKB-SubCell"/>
</dbReference>
<dbReference type="SUPFAM" id="SSF103025">
    <property type="entry name" value="Folate-binding domain"/>
    <property type="match status" value="1"/>
</dbReference>
<dbReference type="Pfam" id="PF01926">
    <property type="entry name" value="MMR_HSR1"/>
    <property type="match status" value="1"/>
</dbReference>
<dbReference type="CDD" id="cd04164">
    <property type="entry name" value="trmE"/>
    <property type="match status" value="1"/>
</dbReference>
<keyword evidence="8" id="KW-0963">Cytoplasm</keyword>
<comment type="function">
    <text evidence="8">Exhibits a very high intrinsic GTPase hydrolysis rate. Involved in the addition of a carboxymethylaminomethyl (cmnm) group at the wobble position (U34) of certain tRNAs, forming tRNA-cmnm(5)s(2)U34.</text>
</comment>
<dbReference type="FunFam" id="3.30.1360.120:FF:000007">
    <property type="entry name" value="tRNA modification GTPase GTPBP3, mitochondrial"/>
    <property type="match status" value="1"/>
</dbReference>
<feature type="binding site" evidence="8">
    <location>
        <position position="118"/>
    </location>
    <ligand>
        <name>(6S)-5-formyl-5,6,7,8-tetrahydrofolate</name>
        <dbReference type="ChEBI" id="CHEBI:57457"/>
    </ligand>
</feature>
<dbReference type="RefSeq" id="WP_116622915.1">
    <property type="nucleotide sequence ID" value="NZ_QURN01000004.1"/>
</dbReference>
<evidence type="ECO:0000313" key="11">
    <source>
        <dbReference type="Proteomes" id="UP000262379"/>
    </source>
</evidence>
<dbReference type="InterPro" id="IPR005225">
    <property type="entry name" value="Small_GTP-bd"/>
</dbReference>
<evidence type="ECO:0000259" key="9">
    <source>
        <dbReference type="PROSITE" id="PS51709"/>
    </source>
</evidence>
<evidence type="ECO:0000256" key="1">
    <source>
        <dbReference type="ARBA" id="ARBA00011043"/>
    </source>
</evidence>
<dbReference type="EC" id="3.6.-.-" evidence="8"/>
<dbReference type="NCBIfam" id="TIGR00231">
    <property type="entry name" value="small_GTP"/>
    <property type="match status" value="1"/>
</dbReference>
<dbReference type="InterPro" id="IPR027417">
    <property type="entry name" value="P-loop_NTPase"/>
</dbReference>
<dbReference type="InterPro" id="IPR025867">
    <property type="entry name" value="MnmE_helical"/>
</dbReference>
<comment type="caution">
    <text evidence="10">The sequence shown here is derived from an EMBL/GenBank/DDBJ whole genome shotgun (WGS) entry which is preliminary data.</text>
</comment>
<dbReference type="Pfam" id="PF10396">
    <property type="entry name" value="TrmE_N"/>
    <property type="match status" value="1"/>
</dbReference>
<dbReference type="InterPro" id="IPR027368">
    <property type="entry name" value="MnmE_dom2"/>
</dbReference>
<dbReference type="PRINTS" id="PR00449">
    <property type="entry name" value="RASTRNSFRMNG"/>
</dbReference>
<feature type="binding site" evidence="8">
    <location>
        <begin position="269"/>
        <end position="272"/>
    </location>
    <ligand>
        <name>GTP</name>
        <dbReference type="ChEBI" id="CHEBI:37565"/>
    </ligand>
</feature>
<dbReference type="GO" id="GO:0030488">
    <property type="term" value="P:tRNA methylation"/>
    <property type="evidence" value="ECO:0007669"/>
    <property type="project" value="TreeGrafter"/>
</dbReference>
<feature type="binding site" evidence="8">
    <location>
        <position position="229"/>
    </location>
    <ligand>
        <name>Mg(2+)</name>
        <dbReference type="ChEBI" id="CHEBI:18420"/>
    </ligand>
</feature>
<evidence type="ECO:0000256" key="2">
    <source>
        <dbReference type="ARBA" id="ARBA00022694"/>
    </source>
</evidence>
<keyword evidence="7 8" id="KW-0342">GTP-binding</keyword>
<feature type="binding site" evidence="8">
    <location>
        <position position="78"/>
    </location>
    <ligand>
        <name>(6S)-5-formyl-5,6,7,8-tetrahydrofolate</name>
        <dbReference type="ChEBI" id="CHEBI:57457"/>
    </ligand>
</feature>
<dbReference type="GO" id="GO:0002098">
    <property type="term" value="P:tRNA wobble uridine modification"/>
    <property type="evidence" value="ECO:0007669"/>
    <property type="project" value="TreeGrafter"/>
</dbReference>
<dbReference type="PANTHER" id="PTHR42714">
    <property type="entry name" value="TRNA MODIFICATION GTPASE GTPBP3"/>
    <property type="match status" value="1"/>
</dbReference>
<dbReference type="SUPFAM" id="SSF52540">
    <property type="entry name" value="P-loop containing nucleoside triphosphate hydrolases"/>
    <property type="match status" value="1"/>
</dbReference>
<dbReference type="PROSITE" id="PS51709">
    <property type="entry name" value="G_TRME"/>
    <property type="match status" value="1"/>
</dbReference>
<evidence type="ECO:0000256" key="8">
    <source>
        <dbReference type="HAMAP-Rule" id="MF_00379"/>
    </source>
</evidence>
<keyword evidence="8" id="KW-0479">Metal-binding</keyword>
<dbReference type="Gene3D" id="1.20.120.430">
    <property type="entry name" value="tRNA modification GTPase MnmE domain 2"/>
    <property type="match status" value="1"/>
</dbReference>
<comment type="similarity">
    <text evidence="1 8">Belongs to the TRAFAC class TrmE-Era-EngA-EngB-Septin-like GTPase superfamily. TrmE GTPase family.</text>
</comment>
<keyword evidence="4 8" id="KW-0378">Hydrolase</keyword>
<keyword evidence="3 8" id="KW-0547">Nucleotide-binding</keyword>
<dbReference type="Gene3D" id="3.30.1360.120">
    <property type="entry name" value="Probable tRNA modification gtpase trme, domain 1"/>
    <property type="match status" value="1"/>
</dbReference>
<comment type="subcellular location">
    <subcellularLocation>
        <location evidence="8">Cytoplasm</location>
    </subcellularLocation>
</comment>
<dbReference type="GO" id="GO:0046872">
    <property type="term" value="F:metal ion binding"/>
    <property type="evidence" value="ECO:0007669"/>
    <property type="project" value="UniProtKB-KW"/>
</dbReference>
<dbReference type="Proteomes" id="UP000262379">
    <property type="component" value="Unassembled WGS sequence"/>
</dbReference>
<evidence type="ECO:0000256" key="4">
    <source>
        <dbReference type="ARBA" id="ARBA00022801"/>
    </source>
</evidence>
<proteinExistence type="inferred from homology"/>
<dbReference type="CDD" id="cd14858">
    <property type="entry name" value="TrmE_N"/>
    <property type="match status" value="1"/>
</dbReference>
<feature type="binding site" evidence="8">
    <location>
        <position position="21"/>
    </location>
    <ligand>
        <name>(6S)-5-formyl-5,6,7,8-tetrahydrofolate</name>
        <dbReference type="ChEBI" id="CHEBI:57457"/>
    </ligand>
</feature>
<comment type="subunit">
    <text evidence="8">Homodimer. Heterotetramer of two MnmE and two MnmG subunits.</text>
</comment>
<keyword evidence="5 8" id="KW-0460">Magnesium</keyword>
<evidence type="ECO:0000256" key="6">
    <source>
        <dbReference type="ARBA" id="ARBA00022958"/>
    </source>
</evidence>